<keyword evidence="2" id="KW-0378">Hydrolase</keyword>
<dbReference type="Gene3D" id="3.90.1300.10">
    <property type="entry name" value="Amidase signature (AS) domain"/>
    <property type="match status" value="1"/>
</dbReference>
<comment type="caution">
    <text evidence="2">The sequence shown here is derived from an EMBL/GenBank/DDBJ whole genome shotgun (WGS) entry which is preliminary data.</text>
</comment>
<name>A0ABP8DNR1_9ACTN</name>
<dbReference type="Proteomes" id="UP001500620">
    <property type="component" value="Unassembled WGS sequence"/>
</dbReference>
<dbReference type="PANTHER" id="PTHR11895:SF151">
    <property type="entry name" value="GLUTAMYL-TRNA(GLN) AMIDOTRANSFERASE SUBUNIT A"/>
    <property type="match status" value="1"/>
</dbReference>
<dbReference type="PANTHER" id="PTHR11895">
    <property type="entry name" value="TRANSAMIDASE"/>
    <property type="match status" value="1"/>
</dbReference>
<dbReference type="InterPro" id="IPR023631">
    <property type="entry name" value="Amidase_dom"/>
</dbReference>
<dbReference type="SUPFAM" id="SSF75304">
    <property type="entry name" value="Amidase signature (AS) enzymes"/>
    <property type="match status" value="1"/>
</dbReference>
<reference evidence="3" key="1">
    <citation type="journal article" date="2019" name="Int. J. Syst. Evol. Microbiol.">
        <title>The Global Catalogue of Microorganisms (GCM) 10K type strain sequencing project: providing services to taxonomists for standard genome sequencing and annotation.</title>
        <authorList>
            <consortium name="The Broad Institute Genomics Platform"/>
            <consortium name="The Broad Institute Genome Sequencing Center for Infectious Disease"/>
            <person name="Wu L."/>
            <person name="Ma J."/>
        </authorList>
    </citation>
    <scope>NUCLEOTIDE SEQUENCE [LARGE SCALE GENOMIC DNA]</scope>
    <source>
        <strain evidence="3">JCM 17441</strain>
    </source>
</reference>
<dbReference type="GO" id="GO:0016787">
    <property type="term" value="F:hydrolase activity"/>
    <property type="evidence" value="ECO:0007669"/>
    <property type="project" value="UniProtKB-KW"/>
</dbReference>
<dbReference type="Pfam" id="PF01425">
    <property type="entry name" value="Amidase"/>
    <property type="match status" value="1"/>
</dbReference>
<evidence type="ECO:0000313" key="2">
    <source>
        <dbReference type="EMBL" id="GAA4260478.1"/>
    </source>
</evidence>
<dbReference type="RefSeq" id="WP_345137379.1">
    <property type="nucleotide sequence ID" value="NZ_BAABAT010000040.1"/>
</dbReference>
<gene>
    <name evidence="2" type="primary">iaaH</name>
    <name evidence="2" type="ORF">GCM10022255_089290</name>
</gene>
<proteinExistence type="predicted"/>
<accession>A0ABP8DNR1</accession>
<keyword evidence="3" id="KW-1185">Reference proteome</keyword>
<organism evidence="2 3">
    <name type="scientific">Dactylosporangium darangshiense</name>
    <dbReference type="NCBI Taxonomy" id="579108"/>
    <lineage>
        <taxon>Bacteria</taxon>
        <taxon>Bacillati</taxon>
        <taxon>Actinomycetota</taxon>
        <taxon>Actinomycetes</taxon>
        <taxon>Micromonosporales</taxon>
        <taxon>Micromonosporaceae</taxon>
        <taxon>Dactylosporangium</taxon>
    </lineage>
</organism>
<dbReference type="InterPro" id="IPR000120">
    <property type="entry name" value="Amidase"/>
</dbReference>
<dbReference type="EMBL" id="BAABAT010000040">
    <property type="protein sequence ID" value="GAA4260478.1"/>
    <property type="molecule type" value="Genomic_DNA"/>
</dbReference>
<dbReference type="InterPro" id="IPR036928">
    <property type="entry name" value="AS_sf"/>
</dbReference>
<sequence length="451" mass="46266">MLPAKLTTSVMRELVRHRIATSREIVATLLERIDARQDLHAFIAVVNDIPDGAGFRGPLAGLPLAVKDNIDTVDLPTSGGTPALRGCRPAADAPTVAAARRAGALVLGKTNLDELAFGTTSHNTGFGVVANPRAPGRSAGGSSGGSAAAVAAGLAPVALATDTAGSARIPAAYCGVVGFRPTTGRWGNDGTIPLSTTRDTVGVIANTVADVSLIDTVVTGQPPLPATDLKGLRLGVPRDGFYADLHPLVAAHTEAALVRLADAGAALVEVSVAGAHELDVQCGLPMVLHEVHRALPGYLAALPAPFSMLTLADVVDQVSTPDVKAILDAVLAWPITEATYRRCLQARDRLRTAYLRAFGDSGIAALVYPTVPLLAPPISDTTTTSHNGRDVDVFLTSIQNTDPGSVAGMPSITVPNGATEAGVPVGLSLEATPRGDRRLLAIAVAVEDVLA</sequence>
<evidence type="ECO:0000259" key="1">
    <source>
        <dbReference type="Pfam" id="PF01425"/>
    </source>
</evidence>
<protein>
    <submittedName>
        <fullName evidence="2">Indoleacetamide hydrolase</fullName>
    </submittedName>
</protein>
<evidence type="ECO:0000313" key="3">
    <source>
        <dbReference type="Proteomes" id="UP001500620"/>
    </source>
</evidence>
<feature type="domain" description="Amidase" evidence="1">
    <location>
        <begin position="55"/>
        <end position="440"/>
    </location>
</feature>